<dbReference type="EMBL" id="HBGZ01025991">
    <property type="protein sequence ID" value="CAD9622043.1"/>
    <property type="molecule type" value="Transcribed_RNA"/>
</dbReference>
<evidence type="ECO:0000256" key="2">
    <source>
        <dbReference type="SAM" id="Phobius"/>
    </source>
</evidence>
<dbReference type="Gene3D" id="3.40.50.300">
    <property type="entry name" value="P-loop containing nucleotide triphosphate hydrolases"/>
    <property type="match status" value="1"/>
</dbReference>
<keyword evidence="2" id="KW-1133">Transmembrane helix</keyword>
<feature type="region of interest" description="Disordered" evidence="1">
    <location>
        <begin position="1"/>
        <end position="21"/>
    </location>
</feature>
<gene>
    <name evidence="3" type="ORF">SMAR0320_LOCUS18497</name>
</gene>
<evidence type="ECO:0008006" key="4">
    <source>
        <dbReference type="Google" id="ProtNLM"/>
    </source>
</evidence>
<name>A0A7S2M0R3_9STRA</name>
<dbReference type="SUPFAM" id="SSF52540">
    <property type="entry name" value="P-loop containing nucleoside triphosphate hydrolases"/>
    <property type="match status" value="1"/>
</dbReference>
<dbReference type="InterPro" id="IPR027417">
    <property type="entry name" value="P-loop_NTPase"/>
</dbReference>
<protein>
    <recommendedName>
        <fullName evidence="4">Sulfotransferase domain-containing protein</fullName>
    </recommendedName>
</protein>
<sequence length="463" mass="52057">MILPTTKTTVTSAAEEQVSSKQPDRLNLTLLSRRAKGRQIVVETSMEPESAEQISPQKKSKRMIKRMLPIKAMIACTIVLALSSVSIIQNLNGHLGSIKDAQSHMDIVSASTSSAPQADTTKHNEGEETSVSKKGGIAWLMTFPNSGTTYTSFLVAAVTGAHTATNYGAELNAQGMRSTGQVLVRESASVLMNSPVPSWSDYNWHGGSMKKTWKPPTQGYILTKTHCGGYCFDCFAGLKQKATKDVTAFSKECGRGQYVTRNTTSGQFHAINGYTPTEKVARAVHIIRDPFDNVVARFHHEIKRMKEQAGSERWLAKYPNTRDGFRDFCNDLGAKWKDKEEKSGIYKDNMFALIKDVPCHSDFFRYIQWHNLAFATTADLGIPSKIILYEDYANNFNKTKDELLQFLQQDEVYDYPSFVAGKTYRHYYTEEEIDAVSIMFSKLGHLETRNKTQHYFKGYGEYK</sequence>
<reference evidence="3" key="1">
    <citation type="submission" date="2021-01" db="EMBL/GenBank/DDBJ databases">
        <authorList>
            <person name="Corre E."/>
            <person name="Pelletier E."/>
            <person name="Niang G."/>
            <person name="Scheremetjew M."/>
            <person name="Finn R."/>
            <person name="Kale V."/>
            <person name="Holt S."/>
            <person name="Cochrane G."/>
            <person name="Meng A."/>
            <person name="Brown T."/>
            <person name="Cohen L."/>
        </authorList>
    </citation>
    <scope>NUCLEOTIDE SEQUENCE</scope>
    <source>
        <strain evidence="3">SM1012Den-03</strain>
    </source>
</reference>
<evidence type="ECO:0000256" key="1">
    <source>
        <dbReference type="SAM" id="MobiDB-lite"/>
    </source>
</evidence>
<feature type="compositionally biased region" description="Polar residues" evidence="1">
    <location>
        <begin position="109"/>
        <end position="119"/>
    </location>
</feature>
<keyword evidence="2" id="KW-0472">Membrane</keyword>
<evidence type="ECO:0000313" key="3">
    <source>
        <dbReference type="EMBL" id="CAD9622043.1"/>
    </source>
</evidence>
<feature type="transmembrane region" description="Helical" evidence="2">
    <location>
        <begin position="68"/>
        <end position="88"/>
    </location>
</feature>
<accession>A0A7S2M0R3</accession>
<organism evidence="3">
    <name type="scientific">Skeletonema marinoi</name>
    <dbReference type="NCBI Taxonomy" id="267567"/>
    <lineage>
        <taxon>Eukaryota</taxon>
        <taxon>Sar</taxon>
        <taxon>Stramenopiles</taxon>
        <taxon>Ochrophyta</taxon>
        <taxon>Bacillariophyta</taxon>
        <taxon>Coscinodiscophyceae</taxon>
        <taxon>Thalassiosirophycidae</taxon>
        <taxon>Thalassiosirales</taxon>
        <taxon>Skeletonemataceae</taxon>
        <taxon>Skeletonema</taxon>
        <taxon>Skeletonema marinoi-dohrnii complex</taxon>
    </lineage>
</organism>
<proteinExistence type="predicted"/>
<keyword evidence="2" id="KW-0812">Transmembrane</keyword>
<dbReference type="AlphaFoldDB" id="A0A7S2M0R3"/>
<feature type="region of interest" description="Disordered" evidence="1">
    <location>
        <begin position="107"/>
        <end position="130"/>
    </location>
</feature>